<organism evidence="9">
    <name type="scientific">Thermodesulfatator atlanticus</name>
    <dbReference type="NCBI Taxonomy" id="501497"/>
    <lineage>
        <taxon>Bacteria</taxon>
        <taxon>Pseudomonadati</taxon>
        <taxon>Thermodesulfobacteriota</taxon>
        <taxon>Thermodesulfobacteria</taxon>
        <taxon>Thermodesulfobacteriales</taxon>
        <taxon>Thermodesulfatatoraceae</taxon>
        <taxon>Thermodesulfatator</taxon>
    </lineage>
</organism>
<name>A0A7V5NZS4_9BACT</name>
<evidence type="ECO:0000256" key="3">
    <source>
        <dbReference type="ARBA" id="ARBA00022670"/>
    </source>
</evidence>
<reference evidence="9" key="1">
    <citation type="journal article" date="2020" name="mSystems">
        <title>Genome- and Community-Level Interaction Insights into Carbon Utilization and Element Cycling Functions of Hydrothermarchaeota in Hydrothermal Sediment.</title>
        <authorList>
            <person name="Zhou Z."/>
            <person name="Liu Y."/>
            <person name="Xu W."/>
            <person name="Pan J."/>
            <person name="Luo Z.H."/>
            <person name="Li M."/>
        </authorList>
    </citation>
    <scope>NUCLEOTIDE SEQUENCE [LARGE SCALE GENOMIC DNA]</scope>
    <source>
        <strain evidence="9">HyVt-533</strain>
    </source>
</reference>
<feature type="binding site" evidence="8">
    <location>
        <position position="61"/>
    </location>
    <ligand>
        <name>Zn(2+)</name>
        <dbReference type="ChEBI" id="CHEBI:29105"/>
        <label>1</label>
    </ligand>
</feature>
<dbReference type="Pfam" id="PF05343">
    <property type="entry name" value="Peptidase_M42"/>
    <property type="match status" value="1"/>
</dbReference>
<feature type="active site" description="Proton acceptor" evidence="7">
    <location>
        <position position="195"/>
    </location>
</feature>
<evidence type="ECO:0000256" key="2">
    <source>
        <dbReference type="ARBA" id="ARBA00022438"/>
    </source>
</evidence>
<keyword evidence="4 8" id="KW-0479">Metal-binding</keyword>
<dbReference type="PANTHER" id="PTHR32481:SF0">
    <property type="entry name" value="AMINOPEPTIDASE YPDE-RELATED"/>
    <property type="match status" value="1"/>
</dbReference>
<evidence type="ECO:0000256" key="5">
    <source>
        <dbReference type="ARBA" id="ARBA00022801"/>
    </source>
</evidence>
<keyword evidence="2" id="KW-0031">Aminopeptidase</keyword>
<sequence>MRLEFLKRLCEAPGVPGAEEPVRELFQAEVAALVDEIKTDALGNLLLHKKGPGPRVLLDAHLDEVGFMVAGFEGPFLRVVPLGGMESRLVYGQRLLVWGRRKVTAVVASRPPHLGKEEKAPAIEEMLLDTGLPESELRGVVAVGDPVTFPPFFEETSEAVWAKALDDRVGLFVMAEALKRANPRVDLYLSASVQEETGLRGAQALAQALAVEVVVALEGTLASDLPGTPAHERLACCGQGPELRLSDARFLADRHLTLGLAALAEKHQIPHQVVVKKKGGTNASVLQVAGGAVRAAALSVPVRYLHAPVSLAYKKDIAAAIELVVAFLEHPEDVLAYRWTYPA</sequence>
<proteinExistence type="inferred from homology"/>
<dbReference type="SUPFAM" id="SSF101821">
    <property type="entry name" value="Aminopeptidase/glucanase lid domain"/>
    <property type="match status" value="1"/>
</dbReference>
<feature type="binding site" evidence="8">
    <location>
        <position position="166"/>
    </location>
    <ligand>
        <name>Zn(2+)</name>
        <dbReference type="ChEBI" id="CHEBI:29105"/>
        <label>1</label>
    </ligand>
</feature>
<feature type="binding site" evidence="8">
    <location>
        <position position="306"/>
    </location>
    <ligand>
        <name>Zn(2+)</name>
        <dbReference type="ChEBI" id="CHEBI:29105"/>
        <label>2</label>
    </ligand>
</feature>
<dbReference type="InterPro" id="IPR023367">
    <property type="entry name" value="Peptidase_M42_dom2"/>
</dbReference>
<comment type="cofactor">
    <cofactor evidence="8">
        <name>a divalent metal cation</name>
        <dbReference type="ChEBI" id="CHEBI:60240"/>
    </cofactor>
    <text evidence="8">Binds 2 divalent metal cations per subunit.</text>
</comment>
<feature type="binding site" evidence="8">
    <location>
        <position position="218"/>
    </location>
    <ligand>
        <name>Zn(2+)</name>
        <dbReference type="ChEBI" id="CHEBI:29105"/>
        <label>1</label>
    </ligand>
</feature>
<evidence type="ECO:0000256" key="6">
    <source>
        <dbReference type="PIRNR" id="PIRNR001123"/>
    </source>
</evidence>
<dbReference type="EMBL" id="DROK01000123">
    <property type="protein sequence ID" value="HHI97009.1"/>
    <property type="molecule type" value="Genomic_DNA"/>
</dbReference>
<evidence type="ECO:0000256" key="7">
    <source>
        <dbReference type="PIRSR" id="PIRSR001123-1"/>
    </source>
</evidence>
<dbReference type="GO" id="GO:0006508">
    <property type="term" value="P:proteolysis"/>
    <property type="evidence" value="ECO:0007669"/>
    <property type="project" value="UniProtKB-KW"/>
</dbReference>
<feature type="binding site" evidence="8">
    <location>
        <position position="166"/>
    </location>
    <ligand>
        <name>Zn(2+)</name>
        <dbReference type="ChEBI" id="CHEBI:29105"/>
        <label>2</label>
    </ligand>
</feature>
<comment type="similarity">
    <text evidence="1 6">Belongs to the peptidase M42 family.</text>
</comment>
<keyword evidence="5" id="KW-0378">Hydrolase</keyword>
<dbReference type="InterPro" id="IPR008007">
    <property type="entry name" value="Peptidase_M42"/>
</dbReference>
<evidence type="ECO:0000256" key="8">
    <source>
        <dbReference type="PIRSR" id="PIRSR001123-2"/>
    </source>
</evidence>
<dbReference type="GO" id="GO:0046872">
    <property type="term" value="F:metal ion binding"/>
    <property type="evidence" value="ECO:0007669"/>
    <property type="project" value="UniProtKB-UniRule"/>
</dbReference>
<accession>A0A7V5NZS4</accession>
<evidence type="ECO:0000313" key="9">
    <source>
        <dbReference type="EMBL" id="HHI97009.1"/>
    </source>
</evidence>
<dbReference type="InterPro" id="IPR051464">
    <property type="entry name" value="Peptidase_M42_aminopept"/>
</dbReference>
<dbReference type="GO" id="GO:0004177">
    <property type="term" value="F:aminopeptidase activity"/>
    <property type="evidence" value="ECO:0007669"/>
    <property type="project" value="UniProtKB-UniRule"/>
</dbReference>
<gene>
    <name evidence="9" type="ORF">ENJ96_04080</name>
</gene>
<protein>
    <submittedName>
        <fullName evidence="9">M42 family peptidase</fullName>
    </submittedName>
</protein>
<dbReference type="Proteomes" id="UP000886101">
    <property type="component" value="Unassembled WGS sequence"/>
</dbReference>
<comment type="caution">
    <text evidence="9">The sequence shown here is derived from an EMBL/GenBank/DDBJ whole genome shotgun (WGS) entry which is preliminary data.</text>
</comment>
<dbReference type="PANTHER" id="PTHR32481">
    <property type="entry name" value="AMINOPEPTIDASE"/>
    <property type="match status" value="1"/>
</dbReference>
<feature type="binding site" evidence="8">
    <location>
        <position position="196"/>
    </location>
    <ligand>
        <name>Zn(2+)</name>
        <dbReference type="ChEBI" id="CHEBI:29105"/>
        <label>2</label>
    </ligand>
</feature>
<dbReference type="Gene3D" id="2.40.30.40">
    <property type="entry name" value="Peptidase M42, domain 2"/>
    <property type="match status" value="1"/>
</dbReference>
<dbReference type="AlphaFoldDB" id="A0A7V5NZS4"/>
<keyword evidence="3" id="KW-0645">Protease</keyword>
<evidence type="ECO:0000256" key="4">
    <source>
        <dbReference type="ARBA" id="ARBA00022723"/>
    </source>
</evidence>
<dbReference type="SUPFAM" id="SSF53187">
    <property type="entry name" value="Zn-dependent exopeptidases"/>
    <property type="match status" value="1"/>
</dbReference>
<dbReference type="Gene3D" id="3.40.630.10">
    <property type="entry name" value="Zn peptidases"/>
    <property type="match status" value="1"/>
</dbReference>
<evidence type="ECO:0000256" key="1">
    <source>
        <dbReference type="ARBA" id="ARBA00006272"/>
    </source>
</evidence>
<dbReference type="PIRSF" id="PIRSF001123">
    <property type="entry name" value="PepA_GA"/>
    <property type="match status" value="1"/>
</dbReference>